<dbReference type="AlphaFoldDB" id="A0A412YKF8"/>
<dbReference type="Proteomes" id="UP000286270">
    <property type="component" value="Unassembled WGS sequence"/>
</dbReference>
<sequence length="228" mass="26234">MITNIARTLWTASLAVLILTACTGKSRLGMASEEGISKVKELVRTHVDTGTNKIYRLVWAEDGDERKLDNILTTVEIDYLDPESNDYSLTISLKDGEFVADGPLKSKRNIYSYEHSTPLDLDVLTTAEVQRLVQEAHDLFLTQEDADKYELKSVGKYHLYIPPVDKRNIDLLQKRSDYKKEHSRTAIFFELNFVKKDEQPEVKGRHTWTNYYTVPFVVNQEGKVEFEP</sequence>
<dbReference type="EMBL" id="QRZH01000003">
    <property type="protein sequence ID" value="RGV57862.1"/>
    <property type="molecule type" value="Genomic_DNA"/>
</dbReference>
<organism evidence="1 2">
    <name type="scientific">Bacteroides fragilis</name>
    <dbReference type="NCBI Taxonomy" id="817"/>
    <lineage>
        <taxon>Bacteria</taxon>
        <taxon>Pseudomonadati</taxon>
        <taxon>Bacteroidota</taxon>
        <taxon>Bacteroidia</taxon>
        <taxon>Bacteroidales</taxon>
        <taxon>Bacteroidaceae</taxon>
        <taxon>Bacteroides</taxon>
    </lineage>
</organism>
<dbReference type="RefSeq" id="WP_122141995.1">
    <property type="nucleotide sequence ID" value="NZ_JAFKPL010000001.1"/>
</dbReference>
<evidence type="ECO:0000313" key="2">
    <source>
        <dbReference type="Proteomes" id="UP000286270"/>
    </source>
</evidence>
<evidence type="ECO:0000313" key="1">
    <source>
        <dbReference type="EMBL" id="RGV57862.1"/>
    </source>
</evidence>
<proteinExistence type="predicted"/>
<name>A0A412YKF8_BACFG</name>
<gene>
    <name evidence="1" type="ORF">DWW08_05720</name>
</gene>
<comment type="caution">
    <text evidence="1">The sequence shown here is derived from an EMBL/GenBank/DDBJ whole genome shotgun (WGS) entry which is preliminary data.</text>
</comment>
<accession>A0A412YKF8</accession>
<dbReference type="PROSITE" id="PS51257">
    <property type="entry name" value="PROKAR_LIPOPROTEIN"/>
    <property type="match status" value="1"/>
</dbReference>
<evidence type="ECO:0008006" key="3">
    <source>
        <dbReference type="Google" id="ProtNLM"/>
    </source>
</evidence>
<protein>
    <recommendedName>
        <fullName evidence="3">Lipoprotein</fullName>
    </recommendedName>
</protein>
<reference evidence="1 2" key="1">
    <citation type="submission" date="2018-08" db="EMBL/GenBank/DDBJ databases">
        <title>A genome reference for cultivated species of the human gut microbiota.</title>
        <authorList>
            <person name="Zou Y."/>
            <person name="Xue W."/>
            <person name="Luo G."/>
        </authorList>
    </citation>
    <scope>NUCLEOTIDE SEQUENCE [LARGE SCALE GENOMIC DNA]</scope>
    <source>
        <strain evidence="1 2">AF14-26</strain>
    </source>
</reference>